<proteinExistence type="predicted"/>
<dbReference type="Proteomes" id="UP000629287">
    <property type="component" value="Unassembled WGS sequence"/>
</dbReference>
<evidence type="ECO:0000313" key="1">
    <source>
        <dbReference type="EMBL" id="MBE1596608.1"/>
    </source>
</evidence>
<organism evidence="1 2">
    <name type="scientific">Streptomyces stelliscabiei</name>
    <dbReference type="NCBI Taxonomy" id="146820"/>
    <lineage>
        <taxon>Bacteria</taxon>
        <taxon>Bacillati</taxon>
        <taxon>Actinomycetota</taxon>
        <taxon>Actinomycetes</taxon>
        <taxon>Kitasatosporales</taxon>
        <taxon>Streptomycetaceae</taxon>
        <taxon>Streptomyces</taxon>
    </lineage>
</organism>
<protein>
    <submittedName>
        <fullName evidence="1">Uncharacterized protein</fullName>
    </submittedName>
</protein>
<name>A0A8I0NZL1_9ACTN</name>
<sequence length="97" mass="10310">MSTQDQVLTVDDYLSVYVLEWTLHHLDLTAHVVGVPGPLPEGLAHSRAALERIAGAAFPRAFSDEDVLVVGTGRQGTTEGELAELGSLASRLPFVLG</sequence>
<accession>A0A8I0NZL1</accession>
<dbReference type="AlphaFoldDB" id="A0A8I0NZL1"/>
<reference evidence="1 2" key="1">
    <citation type="submission" date="2020-10" db="EMBL/GenBank/DDBJ databases">
        <title>Sequencing the genomes of 1000 actinobacteria strains.</title>
        <authorList>
            <person name="Klenk H.-P."/>
        </authorList>
    </citation>
    <scope>NUCLEOTIDE SEQUENCE [LARGE SCALE GENOMIC DNA]</scope>
    <source>
        <strain evidence="1 2">DSM 41803</strain>
    </source>
</reference>
<evidence type="ECO:0000313" key="2">
    <source>
        <dbReference type="Proteomes" id="UP000629287"/>
    </source>
</evidence>
<comment type="caution">
    <text evidence="1">The sequence shown here is derived from an EMBL/GenBank/DDBJ whole genome shotgun (WGS) entry which is preliminary data.</text>
</comment>
<gene>
    <name evidence="1" type="ORF">H4687_002737</name>
</gene>
<keyword evidence="2" id="KW-1185">Reference proteome</keyword>
<dbReference type="EMBL" id="JADBGF010000001">
    <property type="protein sequence ID" value="MBE1596608.1"/>
    <property type="molecule type" value="Genomic_DNA"/>
</dbReference>